<dbReference type="InterPro" id="IPR019775">
    <property type="entry name" value="WD40_repeat_CS"/>
</dbReference>
<feature type="compositionally biased region" description="Pro residues" evidence="7">
    <location>
        <begin position="368"/>
        <end position="384"/>
    </location>
</feature>
<dbReference type="Pfam" id="PF00012">
    <property type="entry name" value="HSP70"/>
    <property type="match status" value="1"/>
</dbReference>
<dbReference type="Gene3D" id="2.130.10.10">
    <property type="entry name" value="YVTN repeat-like/Quinoprotein amine dehydrogenase"/>
    <property type="match status" value="3"/>
</dbReference>
<feature type="region of interest" description="Disordered" evidence="7">
    <location>
        <begin position="360"/>
        <end position="434"/>
    </location>
</feature>
<dbReference type="PANTHER" id="PTHR22847:SF637">
    <property type="entry name" value="WD REPEAT DOMAIN 5B"/>
    <property type="match status" value="1"/>
</dbReference>
<dbReference type="GO" id="GO:0005524">
    <property type="term" value="F:ATP binding"/>
    <property type="evidence" value="ECO:0007669"/>
    <property type="project" value="UniProtKB-KW"/>
</dbReference>
<dbReference type="InterPro" id="IPR013126">
    <property type="entry name" value="Hsp_70_fam"/>
</dbReference>
<evidence type="ECO:0000313" key="9">
    <source>
        <dbReference type="EMBL" id="GFJ87247.1"/>
    </source>
</evidence>
<feature type="repeat" description="WD" evidence="6">
    <location>
        <begin position="554"/>
        <end position="595"/>
    </location>
</feature>
<feature type="repeat" description="WD" evidence="6">
    <location>
        <begin position="683"/>
        <end position="724"/>
    </location>
</feature>
<dbReference type="SUPFAM" id="SSF50978">
    <property type="entry name" value="WD40 repeat-like"/>
    <property type="match status" value="1"/>
</dbReference>
<evidence type="ECO:0000256" key="1">
    <source>
        <dbReference type="ARBA" id="ARBA00022574"/>
    </source>
</evidence>
<keyword evidence="8" id="KW-0812">Transmembrane</keyword>
<dbReference type="PANTHER" id="PTHR22847">
    <property type="entry name" value="WD40 REPEAT PROTEIN"/>
    <property type="match status" value="1"/>
</dbReference>
<comment type="caution">
    <text evidence="9">The sequence shown here is derived from an EMBL/GenBank/DDBJ whole genome shotgun (WGS) entry which is preliminary data.</text>
</comment>
<dbReference type="AlphaFoldDB" id="A0A6V8KZI2"/>
<evidence type="ECO:0000256" key="2">
    <source>
        <dbReference type="ARBA" id="ARBA00022737"/>
    </source>
</evidence>
<dbReference type="CDD" id="cd00200">
    <property type="entry name" value="WD40"/>
    <property type="match status" value="1"/>
</dbReference>
<feature type="repeat" description="WD" evidence="6">
    <location>
        <begin position="511"/>
        <end position="552"/>
    </location>
</feature>
<proteinExistence type="predicted"/>
<dbReference type="Gene3D" id="3.30.420.40">
    <property type="match status" value="2"/>
</dbReference>
<dbReference type="Gene3D" id="3.90.640.10">
    <property type="entry name" value="Actin, Chain A, domain 4"/>
    <property type="match status" value="1"/>
</dbReference>
<keyword evidence="8" id="KW-1133">Transmembrane helix</keyword>
<evidence type="ECO:0000256" key="4">
    <source>
        <dbReference type="ARBA" id="ARBA00022840"/>
    </source>
</evidence>
<dbReference type="InterPro" id="IPR001680">
    <property type="entry name" value="WD40_rpt"/>
</dbReference>
<dbReference type="SMART" id="SM00320">
    <property type="entry name" value="WD40"/>
    <property type="match status" value="7"/>
</dbReference>
<name>A0A6V8KZI2_9ACTN</name>
<evidence type="ECO:0000256" key="5">
    <source>
        <dbReference type="ARBA" id="ARBA00023186"/>
    </source>
</evidence>
<feature type="repeat" description="WD" evidence="6">
    <location>
        <begin position="732"/>
        <end position="762"/>
    </location>
</feature>
<reference evidence="9 10" key="1">
    <citation type="submission" date="2020-03" db="EMBL/GenBank/DDBJ databases">
        <title>Whole genome shotgun sequence of Phytohabitans rumicis NBRC 108638.</title>
        <authorList>
            <person name="Komaki H."/>
            <person name="Tamura T."/>
        </authorList>
    </citation>
    <scope>NUCLEOTIDE SEQUENCE [LARGE SCALE GENOMIC DNA]</scope>
    <source>
        <strain evidence="9 10">NBRC 108638</strain>
    </source>
</reference>
<keyword evidence="2" id="KW-0677">Repeat</keyword>
<dbReference type="PRINTS" id="PR00320">
    <property type="entry name" value="GPROTEINBRPT"/>
</dbReference>
<dbReference type="PROSITE" id="PS00678">
    <property type="entry name" value="WD_REPEATS_1"/>
    <property type="match status" value="7"/>
</dbReference>
<keyword evidence="3" id="KW-0547">Nucleotide-binding</keyword>
<evidence type="ECO:0000256" key="8">
    <source>
        <dbReference type="SAM" id="Phobius"/>
    </source>
</evidence>
<feature type="repeat" description="WD" evidence="6">
    <location>
        <begin position="640"/>
        <end position="681"/>
    </location>
</feature>
<dbReference type="PROSITE" id="PS50294">
    <property type="entry name" value="WD_REPEATS_REGION"/>
    <property type="match status" value="7"/>
</dbReference>
<organism evidence="9 10">
    <name type="scientific">Phytohabitans rumicis</name>
    <dbReference type="NCBI Taxonomy" id="1076125"/>
    <lineage>
        <taxon>Bacteria</taxon>
        <taxon>Bacillati</taxon>
        <taxon>Actinomycetota</taxon>
        <taxon>Actinomycetes</taxon>
        <taxon>Micromonosporales</taxon>
        <taxon>Micromonosporaceae</taxon>
    </lineage>
</organism>
<dbReference type="EMBL" id="BLPG01000001">
    <property type="protein sequence ID" value="GFJ87247.1"/>
    <property type="molecule type" value="Genomic_DNA"/>
</dbReference>
<sequence length="762" mass="78947">MSPARLGVDFGTSNTVGVLRRGDASPAPLLFDATPLLASGTFAAPGPDLLTGADAVRAAAGHPEGYEPHPKRHIDEATIWLGEQEIPMVDLVAAVLGRVDAEARRVAGHPVAAVTLTHPAAWGAVRMGVLGEAARRVGWPTVSFVSEPVAAAAYFAEVLNREIRPGWSLVVYDLGAGTFDVSVVRRAAGGLEVAAADGLADVGGLDLDCAVIDHVRSMTANATDAWGRLDWPQTPADVRARLELWEDARACKEQLSRHASTTLHVPLVDVDRILTRDELEKLARPLLERTLQLTLSTMRRARVSREATAGVFLVGGASRIPLAATLLHRSLGIVPTVIDQPELVVAEGSLCVQPRPVPPSPAMAAGPPTAPAPVPPTAPMPAPAAPAADPWPSAPLGSLVPPPPAPDGATVAPRPAAEPPPGRAGRGGPPAKRPHRRRWLVPVLAGLALIPLLIAIPAAIAIFRPDAGGINAVAFGPDGTTLAAGGEDGTVQLWDVDSLRGADGGEAGESMTGHTEAVMGVAFRPDGKILASAGADGTVRLWNVPDKKQIGEALTGHRGAVTSVAFDPDGRFLASAGADQTVRLWNVTTQEQVGKPMTGHRGAVNSVAFAPEGGYMASAGADHTVRLWDMVNGRQVGEAMTGHSDAVESVAYRADGAVLASASADHTVRLWDVAGQRAIGEPITGHTDAVKGVAFRPDGRTLASASDDHTVRLWDTTDGRQVGESLTGTKPIVTVAFSKDGNTLASGGGDNEVRLWDTTGGS</sequence>
<accession>A0A6V8KZI2</accession>
<dbReference type="Proteomes" id="UP000482960">
    <property type="component" value="Unassembled WGS sequence"/>
</dbReference>
<keyword evidence="8" id="KW-0472">Membrane</keyword>
<feature type="transmembrane region" description="Helical" evidence="8">
    <location>
        <begin position="439"/>
        <end position="463"/>
    </location>
</feature>
<dbReference type="SUPFAM" id="SSF53067">
    <property type="entry name" value="Actin-like ATPase domain"/>
    <property type="match status" value="2"/>
</dbReference>
<gene>
    <name evidence="9" type="ORF">Prum_008890</name>
</gene>
<dbReference type="Pfam" id="PF00400">
    <property type="entry name" value="WD40"/>
    <property type="match status" value="7"/>
</dbReference>
<protein>
    <submittedName>
        <fullName evidence="9">Uncharacterized protein</fullName>
    </submittedName>
</protein>
<evidence type="ECO:0000256" key="3">
    <source>
        <dbReference type="ARBA" id="ARBA00022741"/>
    </source>
</evidence>
<dbReference type="PROSITE" id="PS50082">
    <property type="entry name" value="WD_REPEATS_2"/>
    <property type="match status" value="7"/>
</dbReference>
<dbReference type="InterPro" id="IPR015943">
    <property type="entry name" value="WD40/YVTN_repeat-like_dom_sf"/>
</dbReference>
<evidence type="ECO:0000256" key="7">
    <source>
        <dbReference type="SAM" id="MobiDB-lite"/>
    </source>
</evidence>
<dbReference type="InterPro" id="IPR036322">
    <property type="entry name" value="WD40_repeat_dom_sf"/>
</dbReference>
<evidence type="ECO:0000313" key="10">
    <source>
        <dbReference type="Proteomes" id="UP000482960"/>
    </source>
</evidence>
<keyword evidence="10" id="KW-1185">Reference proteome</keyword>
<dbReference type="PRINTS" id="PR00301">
    <property type="entry name" value="HEATSHOCK70"/>
</dbReference>
<feature type="repeat" description="WD" evidence="6">
    <location>
        <begin position="597"/>
        <end position="638"/>
    </location>
</feature>
<dbReference type="GO" id="GO:0140662">
    <property type="term" value="F:ATP-dependent protein folding chaperone"/>
    <property type="evidence" value="ECO:0007669"/>
    <property type="project" value="InterPro"/>
</dbReference>
<keyword evidence="1 6" id="KW-0853">WD repeat</keyword>
<feature type="compositionally biased region" description="Low complexity" evidence="7">
    <location>
        <begin position="385"/>
        <end position="399"/>
    </location>
</feature>
<keyword evidence="5" id="KW-0143">Chaperone</keyword>
<evidence type="ECO:0000256" key="6">
    <source>
        <dbReference type="PROSITE-ProRule" id="PRU00221"/>
    </source>
</evidence>
<feature type="repeat" description="WD" evidence="6">
    <location>
        <begin position="463"/>
        <end position="498"/>
    </location>
</feature>
<reference evidence="9 10" key="2">
    <citation type="submission" date="2020-03" db="EMBL/GenBank/DDBJ databases">
        <authorList>
            <person name="Ichikawa N."/>
            <person name="Kimura A."/>
            <person name="Kitahashi Y."/>
            <person name="Uohara A."/>
        </authorList>
    </citation>
    <scope>NUCLEOTIDE SEQUENCE [LARGE SCALE GENOMIC DNA]</scope>
    <source>
        <strain evidence="9 10">NBRC 108638</strain>
    </source>
</reference>
<dbReference type="InterPro" id="IPR043129">
    <property type="entry name" value="ATPase_NBD"/>
</dbReference>
<dbReference type="InterPro" id="IPR020472">
    <property type="entry name" value="WD40_PAC1"/>
</dbReference>
<keyword evidence="4" id="KW-0067">ATP-binding</keyword>